<evidence type="ECO:0000256" key="2">
    <source>
        <dbReference type="ARBA" id="ARBA00004123"/>
    </source>
</evidence>
<organism evidence="13 14">
    <name type="scientific">Gracilariopsis chorda</name>
    <dbReference type="NCBI Taxonomy" id="448386"/>
    <lineage>
        <taxon>Eukaryota</taxon>
        <taxon>Rhodophyta</taxon>
        <taxon>Florideophyceae</taxon>
        <taxon>Rhodymeniophycidae</taxon>
        <taxon>Gracilariales</taxon>
        <taxon>Gracilariaceae</taxon>
        <taxon>Gracilariopsis</taxon>
    </lineage>
</organism>
<dbReference type="GO" id="GO:0006508">
    <property type="term" value="P:proteolysis"/>
    <property type="evidence" value="ECO:0007669"/>
    <property type="project" value="UniProtKB-KW"/>
</dbReference>
<keyword evidence="5" id="KW-0833">Ubl conjugation pathway</keyword>
<dbReference type="Proteomes" id="UP000247409">
    <property type="component" value="Unassembled WGS sequence"/>
</dbReference>
<dbReference type="OrthoDB" id="10063692at2759"/>
<sequence>MSQMPSVDEHADALRACEVQQQQQSEHNTQQPVPSDHAGDYYDDEDAEQPSDQQMLEEIGLLFHQNSPALHGAATALNAVLQGPYFDEHSLMSLTGGTESDAYTMNMALQSFDVRLEPARSRRSTQPLQSENAFLCFHEQRWYALRRFGVHWMHFKDTLDRPHNIEQVELCLSQLQSDGCEVYVVRGKLPACVGDERSFWHVPFSWDSLVRSSGMHGCGSEACQEVGLCMCDEDGSFDGGVGDEAVFDRRFEEDLRAAIAASVLDVGGGKGDGGGGGAVRIKRDVSSGVGSKRKGGGSEEASRM</sequence>
<proteinExistence type="predicted"/>
<gene>
    <name evidence="13" type="ORF">BWQ96_10797</name>
</gene>
<dbReference type="SMART" id="SM01246">
    <property type="entry name" value="Josephin"/>
    <property type="match status" value="1"/>
</dbReference>
<dbReference type="EMBL" id="NBIV01000780">
    <property type="protein sequence ID" value="PXF39503.1"/>
    <property type="molecule type" value="Genomic_DNA"/>
</dbReference>
<comment type="catalytic activity">
    <reaction evidence="1">
        <text>Thiol-dependent hydrolysis of ester, thioester, amide, peptide and isopeptide bonds formed by the C-terminal Gly of ubiquitin (a 76-residue protein attached to proteins as an intracellular targeting signal).</text>
        <dbReference type="EC" id="3.4.19.12"/>
    </reaction>
</comment>
<evidence type="ECO:0000256" key="4">
    <source>
        <dbReference type="ARBA" id="ARBA00022670"/>
    </source>
</evidence>
<evidence type="ECO:0000256" key="5">
    <source>
        <dbReference type="ARBA" id="ARBA00022786"/>
    </source>
</evidence>
<comment type="caution">
    <text evidence="13">The sequence shown here is derived from an EMBL/GenBank/DDBJ whole genome shotgun (WGS) entry which is preliminary data.</text>
</comment>
<keyword evidence="14" id="KW-1185">Reference proteome</keyword>
<keyword evidence="6" id="KW-0378">Hydrolase</keyword>
<protein>
    <recommendedName>
        <fullName evidence="3">ubiquitinyl hydrolase 1</fullName>
        <ecNumber evidence="3">3.4.19.12</ecNumber>
    </recommendedName>
</protein>
<dbReference type="GO" id="GO:0005634">
    <property type="term" value="C:nucleus"/>
    <property type="evidence" value="ECO:0007669"/>
    <property type="project" value="UniProtKB-SubCell"/>
</dbReference>
<dbReference type="PANTHER" id="PTHR14159">
    <property type="entry name" value="ATAXIN-3-RELATED"/>
    <property type="match status" value="1"/>
</dbReference>
<dbReference type="InterPro" id="IPR006155">
    <property type="entry name" value="Josephin"/>
</dbReference>
<dbReference type="InterPro" id="IPR033865">
    <property type="entry name" value="Ataxin-3"/>
</dbReference>
<evidence type="ECO:0000256" key="11">
    <source>
        <dbReference type="SAM" id="MobiDB-lite"/>
    </source>
</evidence>
<reference evidence="13 14" key="1">
    <citation type="journal article" date="2018" name="Mol. Biol. Evol.">
        <title>Analysis of the draft genome of the red seaweed Gracilariopsis chorda provides insights into genome size evolution in Rhodophyta.</title>
        <authorList>
            <person name="Lee J."/>
            <person name="Yang E.C."/>
            <person name="Graf L."/>
            <person name="Yang J.H."/>
            <person name="Qiu H."/>
            <person name="Zel Zion U."/>
            <person name="Chan C.X."/>
            <person name="Stephens T.G."/>
            <person name="Weber A.P.M."/>
            <person name="Boo G.H."/>
            <person name="Boo S.M."/>
            <person name="Kim K.M."/>
            <person name="Shin Y."/>
            <person name="Jung M."/>
            <person name="Lee S.J."/>
            <person name="Yim H.S."/>
            <person name="Lee J.H."/>
            <person name="Bhattacharya D."/>
            <person name="Yoon H.S."/>
        </authorList>
    </citation>
    <scope>NUCLEOTIDE SEQUENCE [LARGE SCALE GENOMIC DNA]</scope>
    <source>
        <strain evidence="13 14">SKKU-2015</strain>
        <tissue evidence="13">Whole body</tissue>
    </source>
</reference>
<comment type="subcellular location">
    <subcellularLocation>
        <location evidence="2">Nucleus</location>
    </subcellularLocation>
</comment>
<dbReference type="GO" id="GO:0016579">
    <property type="term" value="P:protein deubiquitination"/>
    <property type="evidence" value="ECO:0007669"/>
    <property type="project" value="InterPro"/>
</dbReference>
<dbReference type="EC" id="3.4.19.12" evidence="3"/>
<keyword evidence="4" id="KW-0645">Protease</keyword>
<evidence type="ECO:0000256" key="6">
    <source>
        <dbReference type="ARBA" id="ARBA00022801"/>
    </source>
</evidence>
<evidence type="ECO:0000256" key="7">
    <source>
        <dbReference type="ARBA" id="ARBA00022807"/>
    </source>
</evidence>
<dbReference type="GO" id="GO:0004843">
    <property type="term" value="F:cysteine-type deubiquitinase activity"/>
    <property type="evidence" value="ECO:0007669"/>
    <property type="project" value="UniProtKB-EC"/>
</dbReference>
<dbReference type="PANTHER" id="PTHR14159:SF0">
    <property type="entry name" value="ATAXIN-3-RELATED"/>
    <property type="match status" value="1"/>
</dbReference>
<dbReference type="AlphaFoldDB" id="A0A2V3IBM0"/>
<keyword evidence="8" id="KW-0805">Transcription regulation</keyword>
<accession>A0A2V3IBM0</accession>
<evidence type="ECO:0000256" key="9">
    <source>
        <dbReference type="ARBA" id="ARBA00023163"/>
    </source>
</evidence>
<keyword evidence="7" id="KW-0788">Thiol protease</keyword>
<dbReference type="STRING" id="448386.A0A2V3IBM0"/>
<keyword evidence="10" id="KW-0539">Nucleus</keyword>
<evidence type="ECO:0000256" key="8">
    <source>
        <dbReference type="ARBA" id="ARBA00023015"/>
    </source>
</evidence>
<name>A0A2V3IBM0_9FLOR</name>
<keyword evidence="9" id="KW-0804">Transcription</keyword>
<evidence type="ECO:0000256" key="10">
    <source>
        <dbReference type="ARBA" id="ARBA00023242"/>
    </source>
</evidence>
<dbReference type="Gene3D" id="3.90.70.40">
    <property type="match status" value="1"/>
</dbReference>
<feature type="compositionally biased region" description="Low complexity" evidence="11">
    <location>
        <begin position="20"/>
        <end position="31"/>
    </location>
</feature>
<evidence type="ECO:0000259" key="12">
    <source>
        <dbReference type="SMART" id="SM01246"/>
    </source>
</evidence>
<feature type="region of interest" description="Disordered" evidence="11">
    <location>
        <begin position="1"/>
        <end position="51"/>
    </location>
</feature>
<evidence type="ECO:0000256" key="1">
    <source>
        <dbReference type="ARBA" id="ARBA00000707"/>
    </source>
</evidence>
<feature type="region of interest" description="Disordered" evidence="11">
    <location>
        <begin position="270"/>
        <end position="304"/>
    </location>
</feature>
<evidence type="ECO:0000256" key="3">
    <source>
        <dbReference type="ARBA" id="ARBA00012759"/>
    </source>
</evidence>
<dbReference type="Pfam" id="PF02099">
    <property type="entry name" value="Josephin"/>
    <property type="match status" value="1"/>
</dbReference>
<evidence type="ECO:0000313" key="13">
    <source>
        <dbReference type="EMBL" id="PXF39503.1"/>
    </source>
</evidence>
<feature type="domain" description="Josephin" evidence="12">
    <location>
        <begin position="76"/>
        <end position="188"/>
    </location>
</feature>
<evidence type="ECO:0000313" key="14">
    <source>
        <dbReference type="Proteomes" id="UP000247409"/>
    </source>
</evidence>